<protein>
    <submittedName>
        <fullName evidence="2">Uncharacterized protein</fullName>
    </submittedName>
</protein>
<dbReference type="AlphaFoldDB" id="A0A6M3XE09"/>
<dbReference type="EMBL" id="MT144637">
    <property type="protein sequence ID" value="QJH96012.1"/>
    <property type="molecule type" value="Genomic_DNA"/>
</dbReference>
<proteinExistence type="predicted"/>
<reference evidence="2" key="1">
    <citation type="submission" date="2020-03" db="EMBL/GenBank/DDBJ databases">
        <title>The deep terrestrial virosphere.</title>
        <authorList>
            <person name="Holmfeldt K."/>
            <person name="Nilsson E."/>
            <person name="Simone D."/>
            <person name="Lopez-Fernandez M."/>
            <person name="Wu X."/>
            <person name="de Brujin I."/>
            <person name="Lundin D."/>
            <person name="Andersson A."/>
            <person name="Bertilsson S."/>
            <person name="Dopson M."/>
        </authorList>
    </citation>
    <scope>NUCLEOTIDE SEQUENCE</scope>
    <source>
        <strain evidence="2">TM448B00595</strain>
    </source>
</reference>
<gene>
    <name evidence="2" type="ORF">TM448B00595_0002</name>
</gene>
<name>A0A6M3XE09_9ZZZZ</name>
<evidence type="ECO:0000313" key="2">
    <source>
        <dbReference type="EMBL" id="QJH96012.1"/>
    </source>
</evidence>
<sequence length="148" mass="16555">MPDKDLIIIKWKGTTEESALLPELVTIEYAGQTIEFRDGNIRVETIDGEPCPLCKGTGQEICDNPDHGFISAVGGEIRRLGCPCCEHDYEHRIPGTTCEMCGGIRKKRVEPARRSDMYEDHVVSKMDLPPGKSSYRKKTNMTEHEMGG</sequence>
<evidence type="ECO:0000256" key="1">
    <source>
        <dbReference type="SAM" id="MobiDB-lite"/>
    </source>
</evidence>
<organism evidence="2">
    <name type="scientific">viral metagenome</name>
    <dbReference type="NCBI Taxonomy" id="1070528"/>
    <lineage>
        <taxon>unclassified sequences</taxon>
        <taxon>metagenomes</taxon>
        <taxon>organismal metagenomes</taxon>
    </lineage>
</organism>
<feature type="region of interest" description="Disordered" evidence="1">
    <location>
        <begin position="124"/>
        <end position="148"/>
    </location>
</feature>
<accession>A0A6M3XE09</accession>